<dbReference type="PRINTS" id="PR00765">
    <property type="entry name" value="CRBOXYPTASEA"/>
</dbReference>
<evidence type="ECO:0000313" key="6">
    <source>
        <dbReference type="EMBL" id="KAK7477515.1"/>
    </source>
</evidence>
<comment type="cofactor">
    <cofactor evidence="1">
        <name>Zn(2+)</name>
        <dbReference type="ChEBI" id="CHEBI:29105"/>
    </cofactor>
</comment>
<comment type="similarity">
    <text evidence="2 3">Belongs to the peptidase M14 family.</text>
</comment>
<evidence type="ECO:0000259" key="5">
    <source>
        <dbReference type="PROSITE" id="PS52035"/>
    </source>
</evidence>
<name>A0ABD0JR33_9CAEN</name>
<dbReference type="SMART" id="SM00631">
    <property type="entry name" value="Zn_pept"/>
    <property type="match status" value="1"/>
</dbReference>
<dbReference type="Gene3D" id="3.40.630.10">
    <property type="entry name" value="Zn peptidases"/>
    <property type="match status" value="1"/>
</dbReference>
<dbReference type="SUPFAM" id="SSF53187">
    <property type="entry name" value="Zn-dependent exopeptidases"/>
    <property type="match status" value="1"/>
</dbReference>
<evidence type="ECO:0000256" key="2">
    <source>
        <dbReference type="ARBA" id="ARBA00005988"/>
    </source>
</evidence>
<comment type="caution">
    <text evidence="3">Lacks conserved residue(s) required for the propagation of feature annotation.</text>
</comment>
<feature type="chain" id="PRO_5044787384" description="Peptidase M14 domain-containing protein" evidence="4">
    <location>
        <begin position="24"/>
        <end position="351"/>
    </location>
</feature>
<comment type="caution">
    <text evidence="6">The sequence shown here is derived from an EMBL/GenBank/DDBJ whole genome shotgun (WGS) entry which is preliminary data.</text>
</comment>
<feature type="signal peptide" evidence="4">
    <location>
        <begin position="1"/>
        <end position="23"/>
    </location>
</feature>
<keyword evidence="7" id="KW-1185">Reference proteome</keyword>
<evidence type="ECO:0000256" key="3">
    <source>
        <dbReference type="PROSITE-ProRule" id="PRU01379"/>
    </source>
</evidence>
<dbReference type="Proteomes" id="UP001519460">
    <property type="component" value="Unassembled WGS sequence"/>
</dbReference>
<organism evidence="6 7">
    <name type="scientific">Batillaria attramentaria</name>
    <dbReference type="NCBI Taxonomy" id="370345"/>
    <lineage>
        <taxon>Eukaryota</taxon>
        <taxon>Metazoa</taxon>
        <taxon>Spiralia</taxon>
        <taxon>Lophotrochozoa</taxon>
        <taxon>Mollusca</taxon>
        <taxon>Gastropoda</taxon>
        <taxon>Caenogastropoda</taxon>
        <taxon>Sorbeoconcha</taxon>
        <taxon>Cerithioidea</taxon>
        <taxon>Batillariidae</taxon>
        <taxon>Batillaria</taxon>
    </lineage>
</organism>
<dbReference type="PANTHER" id="PTHR11705:SF91">
    <property type="entry name" value="FI01817P-RELATED"/>
    <property type="match status" value="1"/>
</dbReference>
<sequence length="351" mass="38439">MGHVTWFSTWALLVLIIVTTVRASHLPLGERDILDGDALRNVINHLTTDYNADVLFGGTNVAEVIVTSADYDDVVNVRGRNGSGLPAFEGHTEMTNVLATVTKQAKDADVTLSSMGRSFEGRDMPFVELALNPDDDDEVEDMLEIPRTACGARPGPDKHMNGTGCVGVDANRNFGFDWNPVSGASSDPCSSVFAGPAPFSEPETQNIRDWLDDLSDRAVMFVTMHAFGQFVLHPPRFQSQQNYGQRGCRGKSDVSSRIVGLARIFDLIQGLGAPWTTRGEGPQSRCPTRSSCLPVSTLRSSRTTIFALGFLYPEEKLPDTVDATWNGFKAMARAIYDEAAEDDEEEDRRDV</sequence>
<protein>
    <recommendedName>
        <fullName evidence="5">Peptidase M14 domain-containing protein</fullName>
    </recommendedName>
</protein>
<dbReference type="PROSITE" id="PS52035">
    <property type="entry name" value="PEPTIDASE_M14"/>
    <property type="match status" value="1"/>
</dbReference>
<dbReference type="Pfam" id="PF00246">
    <property type="entry name" value="Peptidase_M14"/>
    <property type="match status" value="1"/>
</dbReference>
<dbReference type="EMBL" id="JACVVK020000347">
    <property type="protein sequence ID" value="KAK7477515.1"/>
    <property type="molecule type" value="Genomic_DNA"/>
</dbReference>
<keyword evidence="4" id="KW-0732">Signal</keyword>
<dbReference type="AlphaFoldDB" id="A0ABD0JR33"/>
<reference evidence="6 7" key="1">
    <citation type="journal article" date="2023" name="Sci. Data">
        <title>Genome assembly of the Korean intertidal mud-creeper Batillaria attramentaria.</title>
        <authorList>
            <person name="Patra A.K."/>
            <person name="Ho P.T."/>
            <person name="Jun S."/>
            <person name="Lee S.J."/>
            <person name="Kim Y."/>
            <person name="Won Y.J."/>
        </authorList>
    </citation>
    <scope>NUCLEOTIDE SEQUENCE [LARGE SCALE GENOMIC DNA]</scope>
    <source>
        <strain evidence="6">Wonlab-2016</strain>
    </source>
</reference>
<evidence type="ECO:0000313" key="7">
    <source>
        <dbReference type="Proteomes" id="UP001519460"/>
    </source>
</evidence>
<evidence type="ECO:0000256" key="1">
    <source>
        <dbReference type="ARBA" id="ARBA00001947"/>
    </source>
</evidence>
<dbReference type="InterPro" id="IPR000834">
    <property type="entry name" value="Peptidase_M14"/>
</dbReference>
<feature type="domain" description="Peptidase M14" evidence="5">
    <location>
        <begin position="167"/>
        <end position="335"/>
    </location>
</feature>
<proteinExistence type="inferred from homology"/>
<gene>
    <name evidence="6" type="ORF">BaRGS_00031200</name>
</gene>
<evidence type="ECO:0000256" key="4">
    <source>
        <dbReference type="SAM" id="SignalP"/>
    </source>
</evidence>
<accession>A0ABD0JR33</accession>
<dbReference type="PANTHER" id="PTHR11705">
    <property type="entry name" value="PROTEASE FAMILY M14 CARBOXYPEPTIDASE A,B"/>
    <property type="match status" value="1"/>
</dbReference>